<evidence type="ECO:0000256" key="2">
    <source>
        <dbReference type="SAM" id="Phobius"/>
    </source>
</evidence>
<sequence length="248" mass="27709">CSFVHILKMSFTFLFLYAEDPKEAERFDPSDLTDDALRVILLKYGVKPGPVVASTRALYERKLRTLLQPSGPEEINEAEIGILYSDSEEEDERHENKASGSEQDDWETADVSDQTKPPSSKLSREPIEDVLKDLFPNTRTTPTGLFAAPRRPIKGAAGRPVQSAYPDPPGSPTTQERLEVQRRLVPAYIQILVFFTVVCILYFVYVNVGDSNPGLALLESLNQWSEGEEGVLFHAETQDSQSDCGQDK</sequence>
<feature type="compositionally biased region" description="Polar residues" evidence="1">
    <location>
        <begin position="111"/>
        <end position="121"/>
    </location>
</feature>
<dbReference type="Pfam" id="PF03020">
    <property type="entry name" value="LEM"/>
    <property type="match status" value="1"/>
</dbReference>
<organism evidence="5">
    <name type="scientific">Nothobranchius korthausae</name>
    <dbReference type="NCBI Taxonomy" id="1143690"/>
    <lineage>
        <taxon>Eukaryota</taxon>
        <taxon>Metazoa</taxon>
        <taxon>Chordata</taxon>
        <taxon>Craniata</taxon>
        <taxon>Vertebrata</taxon>
        <taxon>Euteleostomi</taxon>
        <taxon>Actinopterygii</taxon>
        <taxon>Neopterygii</taxon>
        <taxon>Teleostei</taxon>
        <taxon>Neoteleostei</taxon>
        <taxon>Acanthomorphata</taxon>
        <taxon>Ovalentaria</taxon>
        <taxon>Atherinomorphae</taxon>
        <taxon>Cyprinodontiformes</taxon>
        <taxon>Nothobranchiidae</taxon>
        <taxon>Nothobranchius</taxon>
    </lineage>
</organism>
<evidence type="ECO:0000256" key="3">
    <source>
        <dbReference type="SAM" id="SignalP"/>
    </source>
</evidence>
<keyword evidence="2" id="KW-0472">Membrane</keyword>
<dbReference type="CDD" id="cd12940">
    <property type="entry name" value="LEM_LAP2_LEMD1"/>
    <property type="match status" value="1"/>
</dbReference>
<name>A0A1A8GR57_9TELE</name>
<feature type="transmembrane region" description="Helical" evidence="2">
    <location>
        <begin position="185"/>
        <end position="205"/>
    </location>
</feature>
<feature type="chain" id="PRO_5008370789" description="LEM domain-containing protein" evidence="3">
    <location>
        <begin position="25"/>
        <end position="248"/>
    </location>
</feature>
<accession>A0A1A8GR57</accession>
<dbReference type="InterPro" id="IPR011015">
    <property type="entry name" value="LEM/LEM-like_dom_sf"/>
</dbReference>
<proteinExistence type="predicted"/>
<dbReference type="PANTHER" id="PTHR12019">
    <property type="entry name" value="LAMINA-ASSOCIATED POLYPEPTIDE THYMOPOIETIN"/>
    <property type="match status" value="1"/>
</dbReference>
<dbReference type="EMBL" id="HAEC01005399">
    <property type="protein sequence ID" value="SBQ73476.1"/>
    <property type="molecule type" value="Transcribed_RNA"/>
</dbReference>
<dbReference type="AlphaFoldDB" id="A0A1A8GR57"/>
<dbReference type="InterPro" id="IPR003887">
    <property type="entry name" value="LEM_dom"/>
</dbReference>
<feature type="non-terminal residue" evidence="5">
    <location>
        <position position="1"/>
    </location>
</feature>
<gene>
    <name evidence="5" type="primary">Nfu_g_1_001961</name>
</gene>
<feature type="signal peptide" evidence="3">
    <location>
        <begin position="1"/>
        <end position="24"/>
    </location>
</feature>
<protein>
    <recommendedName>
        <fullName evidence="4">LEM domain-containing protein</fullName>
    </recommendedName>
</protein>
<reference evidence="5" key="2">
    <citation type="submission" date="2016-06" db="EMBL/GenBank/DDBJ databases">
        <title>The genome of a short-lived fish provides insights into sex chromosome evolution and the genetic control of aging.</title>
        <authorList>
            <person name="Reichwald K."/>
            <person name="Felder M."/>
            <person name="Petzold A."/>
            <person name="Koch P."/>
            <person name="Groth M."/>
            <person name="Platzer M."/>
        </authorList>
    </citation>
    <scope>NUCLEOTIDE SEQUENCE</scope>
    <source>
        <tissue evidence="5">Brain</tissue>
    </source>
</reference>
<dbReference type="Gene3D" id="1.10.720.40">
    <property type="match status" value="1"/>
</dbReference>
<feature type="region of interest" description="Disordered" evidence="1">
    <location>
        <begin position="86"/>
        <end position="174"/>
    </location>
</feature>
<dbReference type="PROSITE" id="PS50954">
    <property type="entry name" value="LEM"/>
    <property type="match status" value="1"/>
</dbReference>
<dbReference type="PANTHER" id="PTHR12019:SF22">
    <property type="entry name" value="LAMINA-ASSOCIATED POLYPEPTIDE 2, ISOFORMS BETA_GAMMA"/>
    <property type="match status" value="1"/>
</dbReference>
<keyword evidence="2" id="KW-0812">Transmembrane</keyword>
<dbReference type="FunFam" id="1.10.720.40:FF:000001">
    <property type="entry name" value="LEM domain containing 2, isoform CRA_a"/>
    <property type="match status" value="1"/>
</dbReference>
<dbReference type="SMART" id="SM00540">
    <property type="entry name" value="LEM"/>
    <property type="match status" value="1"/>
</dbReference>
<feature type="compositionally biased region" description="Basic and acidic residues" evidence="1">
    <location>
        <begin position="122"/>
        <end position="132"/>
    </location>
</feature>
<dbReference type="InterPro" id="IPR051656">
    <property type="entry name" value="LEM_domain"/>
</dbReference>
<reference evidence="5" key="1">
    <citation type="submission" date="2016-05" db="EMBL/GenBank/DDBJ databases">
        <authorList>
            <person name="Lavstsen T."/>
            <person name="Jespersen J.S."/>
        </authorList>
    </citation>
    <scope>NUCLEOTIDE SEQUENCE</scope>
    <source>
        <tissue evidence="5">Brain</tissue>
    </source>
</reference>
<keyword evidence="2" id="KW-1133">Transmembrane helix</keyword>
<dbReference type="SUPFAM" id="SSF63451">
    <property type="entry name" value="LEM domain"/>
    <property type="match status" value="1"/>
</dbReference>
<evidence type="ECO:0000313" key="5">
    <source>
        <dbReference type="EMBL" id="SBQ73476.1"/>
    </source>
</evidence>
<evidence type="ECO:0000259" key="4">
    <source>
        <dbReference type="PROSITE" id="PS50954"/>
    </source>
</evidence>
<keyword evidence="3" id="KW-0732">Signal</keyword>
<evidence type="ECO:0000256" key="1">
    <source>
        <dbReference type="SAM" id="MobiDB-lite"/>
    </source>
</evidence>
<feature type="domain" description="LEM" evidence="4">
    <location>
        <begin position="26"/>
        <end position="70"/>
    </location>
</feature>